<dbReference type="AlphaFoldDB" id="A0AAE1LTC6"/>
<accession>A0AAE1LTC6</accession>
<keyword evidence="2" id="KW-1185">Reference proteome</keyword>
<organism evidence="1 2">
    <name type="scientific">Frankliniella fusca</name>
    <dbReference type="NCBI Taxonomy" id="407009"/>
    <lineage>
        <taxon>Eukaryota</taxon>
        <taxon>Metazoa</taxon>
        <taxon>Ecdysozoa</taxon>
        <taxon>Arthropoda</taxon>
        <taxon>Hexapoda</taxon>
        <taxon>Insecta</taxon>
        <taxon>Pterygota</taxon>
        <taxon>Neoptera</taxon>
        <taxon>Paraneoptera</taxon>
        <taxon>Thysanoptera</taxon>
        <taxon>Terebrantia</taxon>
        <taxon>Thripoidea</taxon>
        <taxon>Thripidae</taxon>
        <taxon>Frankliniella</taxon>
    </lineage>
</organism>
<name>A0AAE1LTC6_9NEOP</name>
<sequence length="575" mass="65255">MTFQPLQPLQQAFMETLISHRVSLSCSVEDMEIAMGTPELLIPGHHDELQVQENQQSTSEDPDLDFEEEIELEIEDILQHEVGSFLVNLKDSCYATQKILNEVIKGVDGILGIYLDWIETRFHKKFSGKEYISLNEVSDILKLMKGLSIFQGAHDTISFLEDTGRLVKPVKVVFQTRNVLTKDCSIVQEDEEFAYKVPFLPQLETFLNCDDVLECVDNPRQATPGTYKSLLDGSFYQEHPVVRYKDPKALAVVLHIDWAEMSDSASPRAGLNNLTNISWQLANVHPELGSTDRTINLLATIKTRWLSHERVKVLLEDIIDAMKKLTSSGVTLNIKGCKRHFYGLLLAVLGDYPPQGFIGGFKESVTATLLHEDHLKEIESYEAPKGRRAKPVPGQPHPDPSVRYGVNYRSHLMDIPHFDVTKCLLQDVMHIGPEGLLEMCFRNDRPSSVNKPQHLTNKLRQSAAQMNNLAILLPFVLRKDSLFPGEAAYLQVHIRLLRILNLCMAYDLKNEDAERLSTMISDFHSELLKIKPNLSMAKIHFIHHLPEQETRKIVAENKTLVCISSLLQAIRTNHL</sequence>
<evidence type="ECO:0000313" key="2">
    <source>
        <dbReference type="Proteomes" id="UP001219518"/>
    </source>
</evidence>
<dbReference type="Proteomes" id="UP001219518">
    <property type="component" value="Unassembled WGS sequence"/>
</dbReference>
<dbReference type="EMBL" id="JAHWGI010001401">
    <property type="protein sequence ID" value="KAK3929647.1"/>
    <property type="molecule type" value="Genomic_DNA"/>
</dbReference>
<protein>
    <submittedName>
        <fullName evidence="1">Adducin-related protein 1</fullName>
    </submittedName>
</protein>
<reference evidence="1" key="1">
    <citation type="submission" date="2021-07" db="EMBL/GenBank/DDBJ databases">
        <authorList>
            <person name="Catto M.A."/>
            <person name="Jacobson A."/>
            <person name="Kennedy G."/>
            <person name="Labadie P."/>
            <person name="Hunt B.G."/>
            <person name="Srinivasan R."/>
        </authorList>
    </citation>
    <scope>NUCLEOTIDE SEQUENCE</scope>
    <source>
        <strain evidence="1">PL_HMW_Pooled</strain>
        <tissue evidence="1">Head</tissue>
    </source>
</reference>
<gene>
    <name evidence="1" type="ORF">KUF71_003654</name>
</gene>
<comment type="caution">
    <text evidence="1">The sequence shown here is derived from an EMBL/GenBank/DDBJ whole genome shotgun (WGS) entry which is preliminary data.</text>
</comment>
<reference evidence="1" key="2">
    <citation type="journal article" date="2023" name="BMC Genomics">
        <title>Pest status, molecular evolution, and epigenetic factors derived from the genome assembly of Frankliniella fusca, a thysanopteran phytovirus vector.</title>
        <authorList>
            <person name="Catto M.A."/>
            <person name="Labadie P.E."/>
            <person name="Jacobson A.L."/>
            <person name="Kennedy G.G."/>
            <person name="Srinivasan R."/>
            <person name="Hunt B.G."/>
        </authorList>
    </citation>
    <scope>NUCLEOTIDE SEQUENCE</scope>
    <source>
        <strain evidence="1">PL_HMW_Pooled</strain>
    </source>
</reference>
<evidence type="ECO:0000313" key="1">
    <source>
        <dbReference type="EMBL" id="KAK3929647.1"/>
    </source>
</evidence>
<proteinExistence type="predicted"/>